<dbReference type="GO" id="GO:0000981">
    <property type="term" value="F:DNA-binding transcription factor activity, RNA polymerase II-specific"/>
    <property type="evidence" value="ECO:0007669"/>
    <property type="project" value="UniProtKB-ARBA"/>
</dbReference>
<accession>H2ANU3</accession>
<dbReference type="OrthoDB" id="6718656at2759"/>
<dbReference type="InParanoid" id="H2ANU3"/>
<evidence type="ECO:0000313" key="4">
    <source>
        <dbReference type="EMBL" id="CCF56043.1"/>
    </source>
</evidence>
<protein>
    <recommendedName>
        <fullName evidence="3">HTH APSES-type domain-containing protein</fullName>
    </recommendedName>
</protein>
<organism evidence="4 5">
    <name type="scientific">Kazachstania africana (strain ATCC 22294 / BCRC 22015 / CBS 2517 / CECT 1963 / NBRC 1671 / NRRL Y-8276)</name>
    <name type="common">Yeast</name>
    <name type="synonym">Kluyveromyces africanus</name>
    <dbReference type="NCBI Taxonomy" id="1071382"/>
    <lineage>
        <taxon>Eukaryota</taxon>
        <taxon>Fungi</taxon>
        <taxon>Dikarya</taxon>
        <taxon>Ascomycota</taxon>
        <taxon>Saccharomycotina</taxon>
        <taxon>Saccharomycetes</taxon>
        <taxon>Saccharomycetales</taxon>
        <taxon>Saccharomycetaceae</taxon>
        <taxon>Kazachstania</taxon>
    </lineage>
</organism>
<sequence length="306" mass="35244">MVDIDAVIKVGKYSNIDVYELLHPVAGSIMKRRIDNWVNATHVLKIANFNKSKRLRLLEKEVIKAGKAYEKIQGGSGKYQGTWVPLEVAKELAVKFEVINDLLPLLEFVHVETTLHDVENNHAGTECGNSLETISKRDTVSELKISSQRQISVANNIQFPSSITTDQNGHITENSIKFKIRQILNILKEGRKFTDTKRLYGIMEQIEYNLMKGKSINTITTDQLNGLKSRRDKLMSRYKNKIEFNQWNKLLLMANSETQKNLKYEDSLNERLKKCVLLTYLQFARRRRVDEIVIAKTSNNRICDSK</sequence>
<dbReference type="GO" id="GO:0030907">
    <property type="term" value="C:MBF transcription complex"/>
    <property type="evidence" value="ECO:0007669"/>
    <property type="project" value="TreeGrafter"/>
</dbReference>
<dbReference type="EMBL" id="HE650821">
    <property type="protein sequence ID" value="CCF56043.1"/>
    <property type="molecule type" value="Genomic_DNA"/>
</dbReference>
<feature type="domain" description="HTH APSES-type" evidence="3">
    <location>
        <begin position="8"/>
        <end position="117"/>
    </location>
</feature>
<dbReference type="SMART" id="SM01252">
    <property type="entry name" value="KilA-N"/>
    <property type="match status" value="1"/>
</dbReference>
<dbReference type="InterPro" id="IPR003163">
    <property type="entry name" value="Tscrpt_reg_HTH_APSES-type"/>
</dbReference>
<dbReference type="InterPro" id="IPR018004">
    <property type="entry name" value="KilA/APSES_HTH"/>
</dbReference>
<gene>
    <name evidence="4" type="primary">KAFR0A06080</name>
    <name evidence="4" type="ORF">KAFR_0A06080</name>
</gene>
<dbReference type="RefSeq" id="XP_003955178.1">
    <property type="nucleotide sequence ID" value="XM_003955129.1"/>
</dbReference>
<keyword evidence="1" id="KW-0677">Repeat</keyword>
<dbReference type="GO" id="GO:0003677">
    <property type="term" value="F:DNA binding"/>
    <property type="evidence" value="ECO:0007669"/>
    <property type="project" value="InterPro"/>
</dbReference>
<evidence type="ECO:0000256" key="1">
    <source>
        <dbReference type="ARBA" id="ARBA00022737"/>
    </source>
</evidence>
<dbReference type="SUPFAM" id="SSF54616">
    <property type="entry name" value="DNA-binding domain of Mlu1-box binding protein MBP1"/>
    <property type="match status" value="1"/>
</dbReference>
<dbReference type="HOGENOM" id="CLU_909319_0_0_1"/>
<keyword evidence="2" id="KW-0040">ANK repeat</keyword>
<dbReference type="GeneID" id="13882122"/>
<dbReference type="PANTHER" id="PTHR43828">
    <property type="entry name" value="ASPARAGINASE"/>
    <property type="match status" value="1"/>
</dbReference>
<evidence type="ECO:0000256" key="2">
    <source>
        <dbReference type="ARBA" id="ARBA00023043"/>
    </source>
</evidence>
<dbReference type="InterPro" id="IPR051642">
    <property type="entry name" value="SWI6-like"/>
</dbReference>
<evidence type="ECO:0000259" key="3">
    <source>
        <dbReference type="PROSITE" id="PS51299"/>
    </source>
</evidence>
<dbReference type="PROSITE" id="PS51299">
    <property type="entry name" value="HTH_APSES"/>
    <property type="match status" value="1"/>
</dbReference>
<dbReference type="Proteomes" id="UP000005220">
    <property type="component" value="Chromosome 1"/>
</dbReference>
<dbReference type="STRING" id="1071382.H2ANU3"/>
<dbReference type="Gene3D" id="3.10.260.10">
    <property type="entry name" value="Transcription regulator HTH, APSES-type DNA-binding domain"/>
    <property type="match status" value="1"/>
</dbReference>
<keyword evidence="5" id="KW-1185">Reference proteome</keyword>
<proteinExistence type="predicted"/>
<dbReference type="InterPro" id="IPR036887">
    <property type="entry name" value="HTH_APSES_sf"/>
</dbReference>
<name>H2ANU3_KAZAF</name>
<dbReference type="eggNOG" id="KOG4177">
    <property type="taxonomic scope" value="Eukaryota"/>
</dbReference>
<reference evidence="4 5" key="1">
    <citation type="journal article" date="2011" name="Proc. Natl. Acad. Sci. U.S.A.">
        <title>Evolutionary erosion of yeast sex chromosomes by mating-type switching accidents.</title>
        <authorList>
            <person name="Gordon J.L."/>
            <person name="Armisen D."/>
            <person name="Proux-Wera E."/>
            <person name="Oheigeartaigh S.S."/>
            <person name="Byrne K.P."/>
            <person name="Wolfe K.H."/>
        </authorList>
    </citation>
    <scope>NUCLEOTIDE SEQUENCE [LARGE SCALE GENOMIC DNA]</scope>
    <source>
        <strain evidence="5">ATCC 22294 / BCRC 22015 / CBS 2517 / CECT 1963 / NBRC 1671 / NRRL Y-8276</strain>
    </source>
</reference>
<dbReference type="AlphaFoldDB" id="H2ANU3"/>
<dbReference type="PANTHER" id="PTHR43828:SF15">
    <property type="entry name" value="TRANSCRIPTION FACTOR MBP1"/>
    <property type="match status" value="1"/>
</dbReference>
<dbReference type="Pfam" id="PF04383">
    <property type="entry name" value="KilA-N"/>
    <property type="match status" value="1"/>
</dbReference>
<evidence type="ECO:0000313" key="5">
    <source>
        <dbReference type="Proteomes" id="UP000005220"/>
    </source>
</evidence>
<dbReference type="GO" id="GO:0033309">
    <property type="term" value="C:SBF transcription complex"/>
    <property type="evidence" value="ECO:0007669"/>
    <property type="project" value="TreeGrafter"/>
</dbReference>
<dbReference type="KEGG" id="kaf:KAFR_0A06080"/>